<comment type="similarity">
    <text evidence="1">Belongs to the glycosyl hydrolase 13 family.</text>
</comment>
<feature type="signal peptide" evidence="2">
    <location>
        <begin position="1"/>
        <end position="20"/>
    </location>
</feature>
<dbReference type="Pfam" id="PF00128">
    <property type="entry name" value="Alpha-amylase"/>
    <property type="match status" value="1"/>
</dbReference>
<accession>A0A3P1XF30</accession>
<dbReference type="Pfam" id="PF02922">
    <property type="entry name" value="CBM_48"/>
    <property type="match status" value="1"/>
</dbReference>
<dbReference type="Proteomes" id="UP000278609">
    <property type="component" value="Unassembled WGS sequence"/>
</dbReference>
<dbReference type="InterPro" id="IPR006047">
    <property type="entry name" value="GH13_cat_dom"/>
</dbReference>
<evidence type="ECO:0000313" key="5">
    <source>
        <dbReference type="Proteomes" id="UP000278609"/>
    </source>
</evidence>
<dbReference type="GO" id="GO:0004553">
    <property type="term" value="F:hydrolase activity, hydrolyzing O-glycosyl compounds"/>
    <property type="evidence" value="ECO:0007669"/>
    <property type="project" value="InterPro"/>
</dbReference>
<evidence type="ECO:0000313" key="4">
    <source>
        <dbReference type="EMBL" id="RRD57424.1"/>
    </source>
</evidence>
<dbReference type="InterPro" id="IPR004193">
    <property type="entry name" value="Glyco_hydro_13_N"/>
</dbReference>
<dbReference type="InterPro" id="IPR014756">
    <property type="entry name" value="Ig_E-set"/>
</dbReference>
<reference evidence="4 5" key="1">
    <citation type="submission" date="2018-11" db="EMBL/GenBank/DDBJ databases">
        <title>Genomes From Bacteria Associated with the Canine Oral Cavity: a Test Case for Automated Genome-Based Taxonomic Assignment.</title>
        <authorList>
            <person name="Coil D.A."/>
            <person name="Jospin G."/>
            <person name="Darling A.E."/>
            <person name="Wallis C."/>
            <person name="Davis I.J."/>
            <person name="Harris S."/>
            <person name="Eisen J.A."/>
            <person name="Holcombe L.J."/>
            <person name="O'Flynn C."/>
        </authorList>
    </citation>
    <scope>NUCLEOTIDE SEQUENCE [LARGE SCALE GENOMIC DNA]</scope>
    <source>
        <strain evidence="4 5">OH2617_COT-023</strain>
    </source>
</reference>
<proteinExistence type="inferred from homology"/>
<dbReference type="Gene3D" id="3.20.20.80">
    <property type="entry name" value="Glycosidases"/>
    <property type="match status" value="1"/>
</dbReference>
<dbReference type="OrthoDB" id="9761875at2"/>
<evidence type="ECO:0000256" key="2">
    <source>
        <dbReference type="SAM" id="SignalP"/>
    </source>
</evidence>
<protein>
    <submittedName>
        <fullName evidence="4">Alpha-amylase</fullName>
    </submittedName>
</protein>
<evidence type="ECO:0000256" key="1">
    <source>
        <dbReference type="ARBA" id="ARBA00008061"/>
    </source>
</evidence>
<dbReference type="EMBL" id="RQYS01000081">
    <property type="protein sequence ID" value="RRD57424.1"/>
    <property type="molecule type" value="Genomic_DNA"/>
</dbReference>
<keyword evidence="2" id="KW-0732">Signal</keyword>
<dbReference type="RefSeq" id="WP_124752621.1">
    <property type="nucleotide sequence ID" value="NZ_RQYS01000081.1"/>
</dbReference>
<dbReference type="GO" id="GO:0005975">
    <property type="term" value="P:carbohydrate metabolic process"/>
    <property type="evidence" value="ECO:0007669"/>
    <property type="project" value="InterPro"/>
</dbReference>
<dbReference type="Gene3D" id="2.60.40.10">
    <property type="entry name" value="Immunoglobulins"/>
    <property type="match status" value="1"/>
</dbReference>
<dbReference type="InterPro" id="IPR013783">
    <property type="entry name" value="Ig-like_fold"/>
</dbReference>
<name>A0A3P1XF30_TANFO</name>
<dbReference type="PANTHER" id="PTHR43002">
    <property type="entry name" value="GLYCOGEN DEBRANCHING ENZYME"/>
    <property type="match status" value="1"/>
</dbReference>
<dbReference type="SUPFAM" id="SSF81296">
    <property type="entry name" value="E set domains"/>
    <property type="match status" value="1"/>
</dbReference>
<organism evidence="4 5">
    <name type="scientific">Tannerella forsythia</name>
    <name type="common">Bacteroides forsythus</name>
    <dbReference type="NCBI Taxonomy" id="28112"/>
    <lineage>
        <taxon>Bacteria</taxon>
        <taxon>Pseudomonadati</taxon>
        <taxon>Bacteroidota</taxon>
        <taxon>Bacteroidia</taxon>
        <taxon>Bacteroidales</taxon>
        <taxon>Tannerellaceae</taxon>
        <taxon>Tannerella</taxon>
    </lineage>
</organism>
<dbReference type="SUPFAM" id="SSF51445">
    <property type="entry name" value="(Trans)glycosidases"/>
    <property type="match status" value="1"/>
</dbReference>
<feature type="chain" id="PRO_5018151902" evidence="2">
    <location>
        <begin position="21"/>
        <end position="832"/>
    </location>
</feature>
<gene>
    <name evidence="4" type="ORF">EII40_12975</name>
</gene>
<comment type="caution">
    <text evidence="4">The sequence shown here is derived from an EMBL/GenBank/DDBJ whole genome shotgun (WGS) entry which is preliminary data.</text>
</comment>
<dbReference type="SMART" id="SM00642">
    <property type="entry name" value="Aamy"/>
    <property type="match status" value="1"/>
</dbReference>
<dbReference type="InterPro" id="IPR017853">
    <property type="entry name" value="GH"/>
</dbReference>
<feature type="domain" description="Glycosyl hydrolase family 13 catalytic" evidence="3">
    <location>
        <begin position="300"/>
        <end position="653"/>
    </location>
</feature>
<dbReference type="CDD" id="cd11350">
    <property type="entry name" value="AmyAc_4"/>
    <property type="match status" value="1"/>
</dbReference>
<dbReference type="AlphaFoldDB" id="A0A3P1XF30"/>
<evidence type="ECO:0000259" key="3">
    <source>
        <dbReference type="SMART" id="SM00642"/>
    </source>
</evidence>
<sequence>MMKRSISLFLLLLTSFVAMAQVTTDPAIVTEAGTVKIIFDASKGNGGLKGYAGPVYAHTGVITNKSTSGSDWKYAPSWGDNQEKYKLTSLGGDRWQLTLSPNIRTYYGVPADEKILKLAFVFRSGDKQKEGKGEGNTDIFVTLNEQAFVPAIPERKPRPEGITDGITYREDGSVVLSLYAPGKQHVHLLGDFNNWTKSNDWQMYRDGDHWWRTVQGLKKGEEYAFQYLIDNAFKIADAYAEKILDPWNDRAIPASVYPGLKPYPMQTEGIVSVIRTKAEPYQWQTSGFEPTAADRLVVYELLVRDFTKEGTITAAIDKLDYLKAMGVNAIELMPVQEFEGNDSWGYNPSFYFAPDKAYGTPDDYKRFIDEAHARGMSVILDVVFNHATLSHPFARLYWDGTTGKPAADNPWFNVDAPHPYNVFSDFNHEYSGTRNFFKRVLSHWLTVYRVDGFRFDLTKGFTQTKSTESTASRYDASRIAILKDYHAHIQKINPKAYTILEHFCENKEEKELADNGMLLWNNMNHAYCQSAMGYKDGSGLKGGSATSRGWKEHRLMTYQESHDEERTMYKAKTWGIPPVKSDEATRLRRAALNAAFLLCTPGPKMIWQFGELGYDYSIEENGRTGRKPVRWDYYEDTHRHNLFDTYAKLLALRKKHPGLFASPTSEMMNTETSDWENGRRIALQHAGADLLLLGNFTDKPLSIPAQFPTTGKWKNIFSDTEAFLEIGATDKNREVLLQPHGFHLYLREPGLSANEKIGAVAPCEIRLHDGVVVVRCAEKISRISLYSFGGYLLRAADHADKLDVADIPSDIYLVTVRTASGEVYSQKIVINR</sequence>